<reference evidence="3 4" key="1">
    <citation type="submission" date="2018-11" db="EMBL/GenBank/DDBJ databases">
        <title>Sequencing the genomes of 1000 actinobacteria strains.</title>
        <authorList>
            <person name="Klenk H.-P."/>
        </authorList>
    </citation>
    <scope>NUCLEOTIDE SEQUENCE [LARGE SCALE GENOMIC DNA]</scope>
    <source>
        <strain evidence="3 4">DSM 10546</strain>
    </source>
</reference>
<sequence length="215" mass="22351">MTHPHQPGSRDPRQPFGTRDPRQPFGQDPTPPVTTGQFAPAQSRRPLWITLAALALVALVALAAIKLSSSPDPQPSDQAGAQPESSQPTGAASTGQPSGPTPGVGVPSSVPFTNNSDDATGTFEVLSHRWTAQGLMLTLRVKLDSGQQRLGFFALDNQTTAQFDPSPSGTDQLDGQTISAGQTRSGTVLFAKPEGATTVFLTASNGKQVAALKIA</sequence>
<protein>
    <submittedName>
        <fullName evidence="3">Uncharacterized protein</fullName>
    </submittedName>
</protein>
<feature type="region of interest" description="Disordered" evidence="1">
    <location>
        <begin position="1"/>
        <end position="39"/>
    </location>
</feature>
<keyword evidence="2" id="KW-0812">Transmembrane</keyword>
<keyword evidence="2" id="KW-0472">Membrane</keyword>
<evidence type="ECO:0000313" key="3">
    <source>
        <dbReference type="EMBL" id="ROR53123.1"/>
    </source>
</evidence>
<evidence type="ECO:0000256" key="2">
    <source>
        <dbReference type="SAM" id="Phobius"/>
    </source>
</evidence>
<dbReference type="AlphaFoldDB" id="A0A3N1ZQD9"/>
<comment type="caution">
    <text evidence="3">The sequence shown here is derived from an EMBL/GenBank/DDBJ whole genome shotgun (WGS) entry which is preliminary data.</text>
</comment>
<dbReference type="EMBL" id="RKHG01000001">
    <property type="protein sequence ID" value="ROR53123.1"/>
    <property type="molecule type" value="Genomic_DNA"/>
</dbReference>
<feature type="transmembrane region" description="Helical" evidence="2">
    <location>
        <begin position="47"/>
        <end position="65"/>
    </location>
</feature>
<organism evidence="3 4">
    <name type="scientific">Luteococcus japonicus</name>
    <dbReference type="NCBI Taxonomy" id="33984"/>
    <lineage>
        <taxon>Bacteria</taxon>
        <taxon>Bacillati</taxon>
        <taxon>Actinomycetota</taxon>
        <taxon>Actinomycetes</taxon>
        <taxon>Propionibacteriales</taxon>
        <taxon>Propionibacteriaceae</taxon>
        <taxon>Luteococcus</taxon>
    </lineage>
</organism>
<keyword evidence="2" id="KW-1133">Transmembrane helix</keyword>
<feature type="region of interest" description="Disordered" evidence="1">
    <location>
        <begin position="69"/>
        <end position="115"/>
    </location>
</feature>
<feature type="compositionally biased region" description="Low complexity" evidence="1">
    <location>
        <begin position="93"/>
        <end position="111"/>
    </location>
</feature>
<evidence type="ECO:0000313" key="4">
    <source>
        <dbReference type="Proteomes" id="UP000275749"/>
    </source>
</evidence>
<dbReference type="RefSeq" id="WP_094764600.1">
    <property type="nucleotide sequence ID" value="NZ_RKHG01000001.1"/>
</dbReference>
<evidence type="ECO:0000256" key="1">
    <source>
        <dbReference type="SAM" id="MobiDB-lite"/>
    </source>
</evidence>
<feature type="compositionally biased region" description="Low complexity" evidence="1">
    <location>
        <begin position="69"/>
        <end position="78"/>
    </location>
</feature>
<accession>A0A3N1ZQD9</accession>
<gene>
    <name evidence="3" type="ORF">EDD41_0249</name>
</gene>
<feature type="compositionally biased region" description="Polar residues" evidence="1">
    <location>
        <begin position="83"/>
        <end position="92"/>
    </location>
</feature>
<dbReference type="Proteomes" id="UP000275749">
    <property type="component" value="Unassembled WGS sequence"/>
</dbReference>
<name>A0A3N1ZQD9_9ACTN</name>
<proteinExistence type="predicted"/>